<dbReference type="RefSeq" id="WP_184839960.1">
    <property type="nucleotide sequence ID" value="NZ_JACHMN010000002.1"/>
</dbReference>
<dbReference type="EMBL" id="JACHMN010000002">
    <property type="protein sequence ID" value="MBB5871720.1"/>
    <property type="molecule type" value="Genomic_DNA"/>
</dbReference>
<evidence type="ECO:0000256" key="1">
    <source>
        <dbReference type="SAM" id="MobiDB-lite"/>
    </source>
</evidence>
<dbReference type="Gene3D" id="2.60.40.10">
    <property type="entry name" value="Immunoglobulins"/>
    <property type="match status" value="1"/>
</dbReference>
<name>A0A841BYC3_9ACTN</name>
<keyword evidence="3" id="KW-1185">Reference proteome</keyword>
<sequence length="394" mass="40354">MTENSNLIDDAFDEFTQEARATVHAPGVAQARGVLAHRRRVRATTLSALAALVVAAPMVTYLQLANGSQAPPAVTADAGSVGSPGHPTASTSPTAAASPSPTVSASQTDPAEPITSAQLLGVAIELPQWPCPTRAVTLRAAPQSAEGRPWLVGLVDGVMAQSDPHVKIALVRCVSAKGLIGQVIVVKRDASGSIVGAGQIIATSKAVPQILDVTQSAPDRIAVIVANGKTQQERLFRWNGRRFAQVAGPTSFPVPQGPSHMIVTASPVTFGAEADGVWTGKVTFTVKNNGSQPSASFNLVVDVDADGPCSGCASGYLRIEESSGTVTPNGWAGGSDLHAPLAPGASATVTVTITMRRAHAFYTPRNVVGGLLALSDGTGEGSADHLAEVEFEVG</sequence>
<evidence type="ECO:0000313" key="3">
    <source>
        <dbReference type="Proteomes" id="UP000587527"/>
    </source>
</evidence>
<evidence type="ECO:0000313" key="2">
    <source>
        <dbReference type="EMBL" id="MBB5871720.1"/>
    </source>
</evidence>
<dbReference type="Proteomes" id="UP000587527">
    <property type="component" value="Unassembled WGS sequence"/>
</dbReference>
<feature type="region of interest" description="Disordered" evidence="1">
    <location>
        <begin position="72"/>
        <end position="110"/>
    </location>
</feature>
<feature type="compositionally biased region" description="Low complexity" evidence="1">
    <location>
        <begin position="83"/>
        <end position="108"/>
    </location>
</feature>
<organism evidence="2 3">
    <name type="scientific">Allocatelliglobosispora scoriae</name>
    <dbReference type="NCBI Taxonomy" id="643052"/>
    <lineage>
        <taxon>Bacteria</taxon>
        <taxon>Bacillati</taxon>
        <taxon>Actinomycetota</taxon>
        <taxon>Actinomycetes</taxon>
        <taxon>Micromonosporales</taxon>
        <taxon>Micromonosporaceae</taxon>
        <taxon>Allocatelliglobosispora</taxon>
    </lineage>
</organism>
<dbReference type="AlphaFoldDB" id="A0A841BYC3"/>
<dbReference type="InterPro" id="IPR013783">
    <property type="entry name" value="Ig-like_fold"/>
</dbReference>
<proteinExistence type="predicted"/>
<protein>
    <submittedName>
        <fullName evidence="2">Uncharacterized protein</fullName>
    </submittedName>
</protein>
<comment type="caution">
    <text evidence="2">The sequence shown here is derived from an EMBL/GenBank/DDBJ whole genome shotgun (WGS) entry which is preliminary data.</text>
</comment>
<dbReference type="GO" id="GO:0005975">
    <property type="term" value="P:carbohydrate metabolic process"/>
    <property type="evidence" value="ECO:0007669"/>
    <property type="project" value="UniProtKB-ARBA"/>
</dbReference>
<gene>
    <name evidence="2" type="ORF">F4553_005099</name>
</gene>
<reference evidence="2 3" key="1">
    <citation type="submission" date="2020-08" db="EMBL/GenBank/DDBJ databases">
        <title>Sequencing the genomes of 1000 actinobacteria strains.</title>
        <authorList>
            <person name="Klenk H.-P."/>
        </authorList>
    </citation>
    <scope>NUCLEOTIDE SEQUENCE [LARGE SCALE GENOMIC DNA]</scope>
    <source>
        <strain evidence="2 3">DSM 45362</strain>
    </source>
</reference>
<accession>A0A841BYC3</accession>